<keyword evidence="1" id="KW-0175">Coiled coil</keyword>
<dbReference type="Gene3D" id="3.90.1750.20">
    <property type="entry name" value="Putative Large Serine Recombinase, Chain B, Domain 2"/>
    <property type="match status" value="1"/>
</dbReference>
<dbReference type="Pfam" id="PF13408">
    <property type="entry name" value="Zn_ribbon_recom"/>
    <property type="match status" value="1"/>
</dbReference>
<keyword evidence="5" id="KW-1185">Reference proteome</keyword>
<feature type="domain" description="Recombinase" evidence="3">
    <location>
        <begin position="190"/>
        <end position="333"/>
    </location>
</feature>
<dbReference type="PANTHER" id="PTHR30461:SF23">
    <property type="entry name" value="DNA RECOMBINASE-RELATED"/>
    <property type="match status" value="1"/>
</dbReference>
<name>A0A0M6WR35_9FIRM</name>
<evidence type="ECO:0000313" key="4">
    <source>
        <dbReference type="EMBL" id="CRL40125.1"/>
    </source>
</evidence>
<dbReference type="Gene3D" id="3.40.50.1390">
    <property type="entry name" value="Resolvase, N-terminal catalytic domain"/>
    <property type="match status" value="1"/>
</dbReference>
<dbReference type="InterPro" id="IPR006119">
    <property type="entry name" value="Resolv_N"/>
</dbReference>
<dbReference type="SUPFAM" id="SSF53041">
    <property type="entry name" value="Resolvase-like"/>
    <property type="match status" value="1"/>
</dbReference>
<dbReference type="PROSITE" id="PS51737">
    <property type="entry name" value="RECOMBINASE_DNA_BIND"/>
    <property type="match status" value="1"/>
</dbReference>
<feature type="domain" description="Resolvase/invertase-type recombinase catalytic" evidence="2">
    <location>
        <begin position="24"/>
        <end position="182"/>
    </location>
</feature>
<protein>
    <submittedName>
        <fullName evidence="4">Site-specific recombinases, DNA invertase Pin homologs</fullName>
    </submittedName>
</protein>
<evidence type="ECO:0000313" key="5">
    <source>
        <dbReference type="Proteomes" id="UP000049979"/>
    </source>
</evidence>
<proteinExistence type="predicted"/>
<dbReference type="EMBL" id="CVRR01000033">
    <property type="protein sequence ID" value="CRL40125.1"/>
    <property type="molecule type" value="Genomic_DNA"/>
</dbReference>
<dbReference type="InterPro" id="IPR050639">
    <property type="entry name" value="SSR_resolvase"/>
</dbReference>
<dbReference type="InterPro" id="IPR025827">
    <property type="entry name" value="Zn_ribbon_recom_dom"/>
</dbReference>
<gene>
    <name evidence="4" type="ORF">M72_08391</name>
</gene>
<dbReference type="Proteomes" id="UP000049979">
    <property type="component" value="Unassembled WGS sequence"/>
</dbReference>
<dbReference type="Pfam" id="PF00239">
    <property type="entry name" value="Resolvase"/>
    <property type="match status" value="1"/>
</dbReference>
<dbReference type="SMART" id="SM00857">
    <property type="entry name" value="Resolvase"/>
    <property type="match status" value="1"/>
</dbReference>
<dbReference type="PROSITE" id="PS51736">
    <property type="entry name" value="RECOMBINASES_3"/>
    <property type="match status" value="1"/>
</dbReference>
<dbReference type="PANTHER" id="PTHR30461">
    <property type="entry name" value="DNA-INVERTASE FROM LAMBDOID PROPHAGE"/>
    <property type="match status" value="1"/>
</dbReference>
<feature type="coiled-coil region" evidence="1">
    <location>
        <begin position="435"/>
        <end position="462"/>
    </location>
</feature>
<dbReference type="GO" id="GO:0003677">
    <property type="term" value="F:DNA binding"/>
    <property type="evidence" value="ECO:0007669"/>
    <property type="project" value="InterPro"/>
</dbReference>
<reference evidence="5" key="1">
    <citation type="submission" date="2015-05" db="EMBL/GenBank/DDBJ databases">
        <authorList>
            <consortium name="Pathogen Informatics"/>
        </authorList>
    </citation>
    <scope>NUCLEOTIDE SEQUENCE [LARGE SCALE GENOMIC DNA]</scope>
    <source>
        <strain evidence="5">M72</strain>
    </source>
</reference>
<accession>A0A0M6WR35</accession>
<dbReference type="GO" id="GO:0000150">
    <property type="term" value="F:DNA strand exchange activity"/>
    <property type="evidence" value="ECO:0007669"/>
    <property type="project" value="InterPro"/>
</dbReference>
<dbReference type="Pfam" id="PF07508">
    <property type="entry name" value="Recombinase"/>
    <property type="match status" value="1"/>
</dbReference>
<dbReference type="RefSeq" id="WP_176694786.1">
    <property type="nucleotide sequence ID" value="NZ_CP173697.1"/>
</dbReference>
<dbReference type="AlphaFoldDB" id="A0A0M6WR35"/>
<dbReference type="InterPro" id="IPR036162">
    <property type="entry name" value="Resolvase-like_N_sf"/>
</dbReference>
<dbReference type="InterPro" id="IPR038109">
    <property type="entry name" value="DNA_bind_recomb_sf"/>
</dbReference>
<dbReference type="InterPro" id="IPR011109">
    <property type="entry name" value="DNA_bind_recombinase_dom"/>
</dbReference>
<organism evidence="4 5">
    <name type="scientific">Roseburia faecis</name>
    <dbReference type="NCBI Taxonomy" id="301302"/>
    <lineage>
        <taxon>Bacteria</taxon>
        <taxon>Bacillati</taxon>
        <taxon>Bacillota</taxon>
        <taxon>Clostridia</taxon>
        <taxon>Lachnospirales</taxon>
        <taxon>Lachnospiraceae</taxon>
        <taxon>Roseburia</taxon>
    </lineage>
</organism>
<evidence type="ECO:0000259" key="3">
    <source>
        <dbReference type="PROSITE" id="PS51737"/>
    </source>
</evidence>
<evidence type="ECO:0000259" key="2">
    <source>
        <dbReference type="PROSITE" id="PS51736"/>
    </source>
</evidence>
<sequence>MGRVSKRKTAGIHSEQNVKVRRYRAGIYARLSADHDERKNESVEVQIEIARKYVEEFNLKNTEEIIDIIDCYTDLGKTGSNFEREGFLRLLQDIRLGEINCVIVKDLSRFGRNYLEAGNYIEKIFPFLGVRFIAVADGFDTGKEGNENKQMASEIKNLVNDMYAKDFSKKAKLHLKQRREEGSYVGGPPPYGYMAEWSGKRRRLIPDENTVDIVRFIFEKFAETEIYTAIADELNHRQINPPSLYKKTKEVYYTPDAGAYKGWDKSSVERILKSETYTGTLVQGKTSITARDEKNRIHKPEDDWVITKDAHEPLIDRELYQKSVEIRKKMKERKASYNHPTKGYPLGENIFDGVLYCGVCGRKMTRSSYVQHYADGEKARLDGYFCLNSGQTKIKVCPDSNRISKNELVDILLPFIRMEFAVFLNKPKHYMEYGKERIAEAVKKAKARLRETEAKLRRSQEEESCVYMDYRAGKIPQKEYVAFKMKQADILEDLRKQQESQQQEIRALDKLSGKYMAAIKALLKLKSGKELTKDMIEAFISKIYVYPGKRIEVIFTFTADCMEGVK</sequence>
<evidence type="ECO:0000256" key="1">
    <source>
        <dbReference type="SAM" id="Coils"/>
    </source>
</evidence>